<dbReference type="AlphaFoldDB" id="A0AAX4PK72"/>
<sequence>MLRRCVVVFSPGALDPEVTSPTTSRPFPSLDEIADGGTNGVLLWCHPKHSSNGELSPGPRAPSELERVAQVLGKWERGAIKVTGERVALRDEYKGCPSHLVTTSEEVSKVFREIFDNNSEVLPLPSGSDNAEEAWAGAVGASVSRAFGSDADFVLVHLGAASGAGGCDVLDLAVRELRRTCVDERTLLVVLAGDGEGARGGVGAREGAGSSSTAEFPFFSPRQSCEFHAGKAADVCDSGLALSVVYSPVNHVRRDDVGSFSAFEARRSGGSGAILALHLLKGAMFSISRAPKYGS</sequence>
<name>A0AAX4PK72_9CHLO</name>
<dbReference type="PANTHER" id="PTHR35506:SF1">
    <property type="entry name" value="OS02G0135600 PROTEIN"/>
    <property type="match status" value="1"/>
</dbReference>
<gene>
    <name evidence="1" type="ORF">HKI87_16g83040</name>
</gene>
<accession>A0AAX4PK72</accession>
<dbReference type="Proteomes" id="UP001472866">
    <property type="component" value="Chromosome 16"/>
</dbReference>
<evidence type="ECO:0000313" key="1">
    <source>
        <dbReference type="EMBL" id="WZN66734.1"/>
    </source>
</evidence>
<evidence type="ECO:0000313" key="2">
    <source>
        <dbReference type="Proteomes" id="UP001472866"/>
    </source>
</evidence>
<keyword evidence="2" id="KW-1185">Reference proteome</keyword>
<dbReference type="EMBL" id="CP151516">
    <property type="protein sequence ID" value="WZN66734.1"/>
    <property type="molecule type" value="Genomic_DNA"/>
</dbReference>
<organism evidence="1 2">
    <name type="scientific">Chloropicon roscoffensis</name>
    <dbReference type="NCBI Taxonomy" id="1461544"/>
    <lineage>
        <taxon>Eukaryota</taxon>
        <taxon>Viridiplantae</taxon>
        <taxon>Chlorophyta</taxon>
        <taxon>Chloropicophyceae</taxon>
        <taxon>Chloropicales</taxon>
        <taxon>Chloropicaceae</taxon>
        <taxon>Chloropicon</taxon>
    </lineage>
</organism>
<proteinExistence type="predicted"/>
<dbReference type="PANTHER" id="PTHR35506">
    <property type="entry name" value="OS02G0135600 PROTEIN"/>
    <property type="match status" value="1"/>
</dbReference>
<protein>
    <submittedName>
        <fullName evidence="1">Uncharacterized protein</fullName>
    </submittedName>
</protein>
<reference evidence="1 2" key="1">
    <citation type="submission" date="2024-03" db="EMBL/GenBank/DDBJ databases">
        <title>Complete genome sequence of the green alga Chloropicon roscoffensis RCC1871.</title>
        <authorList>
            <person name="Lemieux C."/>
            <person name="Pombert J.-F."/>
            <person name="Otis C."/>
            <person name="Turmel M."/>
        </authorList>
    </citation>
    <scope>NUCLEOTIDE SEQUENCE [LARGE SCALE GENOMIC DNA]</scope>
    <source>
        <strain evidence="1 2">RCC1871</strain>
    </source>
</reference>